<dbReference type="KEGG" id="mpro:BJP34_21730"/>
<accession>A0A1D8TVM2</accession>
<evidence type="ECO:0000313" key="2">
    <source>
        <dbReference type="EMBL" id="AOX01710.1"/>
    </source>
</evidence>
<proteinExistence type="predicted"/>
<dbReference type="InterPro" id="IPR013096">
    <property type="entry name" value="Cupin_2"/>
</dbReference>
<protein>
    <submittedName>
        <fullName evidence="2">Cupin</fullName>
    </submittedName>
</protein>
<dbReference type="Gene3D" id="2.60.120.10">
    <property type="entry name" value="Jelly Rolls"/>
    <property type="match status" value="1"/>
</dbReference>
<dbReference type="SUPFAM" id="SSF51182">
    <property type="entry name" value="RmlC-like cupins"/>
    <property type="match status" value="1"/>
</dbReference>
<dbReference type="CDD" id="cd02208">
    <property type="entry name" value="cupin_RmlC-like"/>
    <property type="match status" value="1"/>
</dbReference>
<dbReference type="STRING" id="1458985.BJP34_21730"/>
<reference evidence="3" key="1">
    <citation type="submission" date="2016-10" db="EMBL/GenBank/DDBJ databases">
        <title>Comparative genomics uncovers the prolific and rare metabolic potential of the cyanobacterial genus Moorea.</title>
        <authorList>
            <person name="Leao T."/>
            <person name="Castelao G."/>
            <person name="Korobeynikov A."/>
            <person name="Monroe E.A."/>
            <person name="Podell S."/>
            <person name="Glukhov E."/>
            <person name="Allen E."/>
            <person name="Gerwick W.H."/>
            <person name="Gerwick L."/>
        </authorList>
    </citation>
    <scope>NUCLEOTIDE SEQUENCE [LARGE SCALE GENOMIC DNA]</scope>
    <source>
        <strain evidence="3">PAL-8-15-08-1</strain>
    </source>
</reference>
<gene>
    <name evidence="2" type="ORF">BJP34_21730</name>
</gene>
<dbReference type="RefSeq" id="WP_070394144.1">
    <property type="nucleotide sequence ID" value="NZ_CP017599.1"/>
</dbReference>
<sequence length="194" mass="21428">MSEYNVNDRFDAQDLLKKPGEGERTATDMIIMARSRDMGGDFSVMQGVINPGHLLSPHSHKFCDQLVYVISSELVFEIGGADGLRFTAPAGSYVQKPRGIVHAFWNSTDTPAHYIELSGQETFEGFVDSLKGGDRKGVANAERDWGMVFALDEIPRLIKDNNLTGLAMSETPDLPNLPNLPEPVAKLFSNMKLR</sequence>
<dbReference type="InterPro" id="IPR014710">
    <property type="entry name" value="RmlC-like_jellyroll"/>
</dbReference>
<dbReference type="InterPro" id="IPR011051">
    <property type="entry name" value="RmlC_Cupin_sf"/>
</dbReference>
<dbReference type="AlphaFoldDB" id="A0A1D8TVM2"/>
<evidence type="ECO:0000259" key="1">
    <source>
        <dbReference type="Pfam" id="PF07883"/>
    </source>
</evidence>
<organism evidence="2 3">
    <name type="scientific">Moorena producens PAL-8-15-08-1</name>
    <dbReference type="NCBI Taxonomy" id="1458985"/>
    <lineage>
        <taxon>Bacteria</taxon>
        <taxon>Bacillati</taxon>
        <taxon>Cyanobacteriota</taxon>
        <taxon>Cyanophyceae</taxon>
        <taxon>Coleofasciculales</taxon>
        <taxon>Coleofasciculaceae</taxon>
        <taxon>Moorena</taxon>
    </lineage>
</organism>
<evidence type="ECO:0000313" key="3">
    <source>
        <dbReference type="Proteomes" id="UP000177870"/>
    </source>
</evidence>
<feature type="domain" description="Cupin type-2" evidence="1">
    <location>
        <begin position="49"/>
        <end position="116"/>
    </location>
</feature>
<dbReference type="Proteomes" id="UP000177870">
    <property type="component" value="Chromosome"/>
</dbReference>
<dbReference type="EMBL" id="CP017599">
    <property type="protein sequence ID" value="AOX01710.1"/>
    <property type="molecule type" value="Genomic_DNA"/>
</dbReference>
<dbReference type="OrthoDB" id="486897at2"/>
<name>A0A1D8TVM2_9CYAN</name>
<dbReference type="Pfam" id="PF07883">
    <property type="entry name" value="Cupin_2"/>
    <property type="match status" value="1"/>
</dbReference>